<dbReference type="AlphaFoldDB" id="A0A4Y8PEZ2"/>
<keyword evidence="2" id="KW-1185">Reference proteome</keyword>
<dbReference type="EMBL" id="LXQC01000113">
    <property type="protein sequence ID" value="TFE70619.1"/>
    <property type="molecule type" value="Genomic_DNA"/>
</dbReference>
<protein>
    <submittedName>
        <fullName evidence="1">Haloacid dehalogenase</fullName>
    </submittedName>
</protein>
<dbReference type="InterPro" id="IPR036412">
    <property type="entry name" value="HAD-like_sf"/>
</dbReference>
<proteinExistence type="predicted"/>
<dbReference type="RefSeq" id="WP_134439566.1">
    <property type="nucleotide sequence ID" value="NZ_LXQC01000113.1"/>
</dbReference>
<dbReference type="InterPro" id="IPR023214">
    <property type="entry name" value="HAD_sf"/>
</dbReference>
<dbReference type="SFLD" id="SFLDS00003">
    <property type="entry name" value="Haloacid_Dehalogenase"/>
    <property type="match status" value="1"/>
</dbReference>
<evidence type="ECO:0000313" key="2">
    <source>
        <dbReference type="Proteomes" id="UP000297713"/>
    </source>
</evidence>
<dbReference type="PANTHER" id="PTHR46191:SF2">
    <property type="entry name" value="HALOACID DEHALOGENASE-LIKE HYDROLASE DOMAIN-CONTAINING PROTEIN 3"/>
    <property type="match status" value="1"/>
</dbReference>
<dbReference type="Pfam" id="PF00702">
    <property type="entry name" value="Hydrolase"/>
    <property type="match status" value="1"/>
</dbReference>
<dbReference type="InterPro" id="IPR044924">
    <property type="entry name" value="HAD-SF_hydro_IA_REG-2-like_cap"/>
</dbReference>
<dbReference type="InterPro" id="IPR051828">
    <property type="entry name" value="HAD-like_hydrolase_domain"/>
</dbReference>
<sequence>MSFIFKPRVKKKKPALFFDLVGTLLDVAQPVGEVYSKMLKEYGIDSDPRLLQKNFMVIFEAMKKRPNGSIPKNGEDKAFWFELVSSVLKESRIQPSSFSVRSYFEELYFYYSKKEAWRPYPEVVSALEKMSSSGFSLFVASNWDNRARKVLSEWGMTQFFKDIFLSAELGIAKPSALFYNILLLKTKRYLDSFFFIEDDPQMKPPFDLGNYVYVLKRPEKNLFDFFYEISKKFN</sequence>
<gene>
    <name evidence="1" type="ORF">A7Q10_05970</name>
</gene>
<dbReference type="PANTHER" id="PTHR46191">
    <property type="match status" value="1"/>
</dbReference>
<dbReference type="Proteomes" id="UP000297713">
    <property type="component" value="Unassembled WGS sequence"/>
</dbReference>
<accession>A0A4Y8PEZ2</accession>
<dbReference type="Gene3D" id="1.10.150.720">
    <property type="entry name" value="Haloacid dehalogenase-like hydrolase"/>
    <property type="match status" value="1"/>
</dbReference>
<name>A0A4Y8PEZ2_9BACT</name>
<organism evidence="1 2">
    <name type="scientific">Methylacidiphilum caldifontis</name>
    <dbReference type="NCBI Taxonomy" id="2795386"/>
    <lineage>
        <taxon>Bacteria</taxon>
        <taxon>Pseudomonadati</taxon>
        <taxon>Verrucomicrobiota</taxon>
        <taxon>Methylacidiphilae</taxon>
        <taxon>Methylacidiphilales</taxon>
        <taxon>Methylacidiphilaceae</taxon>
        <taxon>Methylacidiphilum (ex Ratnadevi et al. 2023)</taxon>
    </lineage>
</organism>
<comment type="caution">
    <text evidence="1">The sequence shown here is derived from an EMBL/GenBank/DDBJ whole genome shotgun (WGS) entry which is preliminary data.</text>
</comment>
<dbReference type="SFLD" id="SFLDG01129">
    <property type="entry name" value="C1.5:_HAD__Beta-PGM__Phosphata"/>
    <property type="match status" value="1"/>
</dbReference>
<dbReference type="Gene3D" id="3.40.50.1000">
    <property type="entry name" value="HAD superfamily/HAD-like"/>
    <property type="match status" value="1"/>
</dbReference>
<evidence type="ECO:0000313" key="1">
    <source>
        <dbReference type="EMBL" id="TFE70619.1"/>
    </source>
</evidence>
<reference evidence="1 2" key="1">
    <citation type="submission" date="2016-05" db="EMBL/GenBank/DDBJ databases">
        <title>Diversity and Homogeneity among Thermoacidophilic Verrucomicrobia Methanotrophs Linked with Geographical Origin.</title>
        <authorList>
            <person name="Erikstad H.-A."/>
            <person name="Smestad N.B."/>
            <person name="Ceballos R.M."/>
            <person name="Birkeland N.-K."/>
        </authorList>
    </citation>
    <scope>NUCLEOTIDE SEQUENCE [LARGE SCALE GENOMIC DNA]</scope>
    <source>
        <strain evidence="1 2">Phi</strain>
    </source>
</reference>
<dbReference type="OrthoDB" id="25198at2"/>
<dbReference type="SUPFAM" id="SSF56784">
    <property type="entry name" value="HAD-like"/>
    <property type="match status" value="1"/>
</dbReference>